<protein>
    <submittedName>
        <fullName evidence="2">Uncharacterized protein</fullName>
    </submittedName>
</protein>
<feature type="region of interest" description="Disordered" evidence="1">
    <location>
        <begin position="1"/>
        <end position="86"/>
    </location>
</feature>
<proteinExistence type="predicted"/>
<dbReference type="AlphaFoldDB" id="A0A395NUY8"/>
<dbReference type="EMBL" id="PXOA01000130">
    <property type="protein sequence ID" value="RFU79952.1"/>
    <property type="molecule type" value="Genomic_DNA"/>
</dbReference>
<keyword evidence="3" id="KW-1185">Reference proteome</keyword>
<evidence type="ECO:0000256" key="1">
    <source>
        <dbReference type="SAM" id="MobiDB-lite"/>
    </source>
</evidence>
<comment type="caution">
    <text evidence="2">The sequence shown here is derived from an EMBL/GenBank/DDBJ whole genome shotgun (WGS) entry which is preliminary data.</text>
</comment>
<name>A0A395NUY8_TRIAR</name>
<sequence>MARSSTRAVYNDSNVPHSSKQSGSDTDTNTRASVPLNVADNPAYSLDRFLGNGQQASADQQEQRPPPGLGPPNGANTRSDHEIEAEARARMTGQLRAFDAQFGLSGNRPTS</sequence>
<dbReference type="Proteomes" id="UP000266272">
    <property type="component" value="Unassembled WGS sequence"/>
</dbReference>
<evidence type="ECO:0000313" key="2">
    <source>
        <dbReference type="EMBL" id="RFU79952.1"/>
    </source>
</evidence>
<feature type="compositionally biased region" description="Polar residues" evidence="1">
    <location>
        <begin position="1"/>
        <end position="32"/>
    </location>
</feature>
<accession>A0A395NUY8</accession>
<evidence type="ECO:0000313" key="3">
    <source>
        <dbReference type="Proteomes" id="UP000266272"/>
    </source>
</evidence>
<organism evidence="2 3">
    <name type="scientific">Trichoderma arundinaceum</name>
    <dbReference type="NCBI Taxonomy" id="490622"/>
    <lineage>
        <taxon>Eukaryota</taxon>
        <taxon>Fungi</taxon>
        <taxon>Dikarya</taxon>
        <taxon>Ascomycota</taxon>
        <taxon>Pezizomycotina</taxon>
        <taxon>Sordariomycetes</taxon>
        <taxon>Hypocreomycetidae</taxon>
        <taxon>Hypocreales</taxon>
        <taxon>Hypocreaceae</taxon>
        <taxon>Trichoderma</taxon>
    </lineage>
</organism>
<gene>
    <name evidence="2" type="ORF">TARUN_2264</name>
</gene>
<reference evidence="2 3" key="1">
    <citation type="journal article" date="2018" name="PLoS Pathog.">
        <title>Evolution of structural diversity of trichothecenes, a family of toxins produced by plant pathogenic and entomopathogenic fungi.</title>
        <authorList>
            <person name="Proctor R.H."/>
            <person name="McCormick S.P."/>
            <person name="Kim H.S."/>
            <person name="Cardoza R.E."/>
            <person name="Stanley A.M."/>
            <person name="Lindo L."/>
            <person name="Kelly A."/>
            <person name="Brown D.W."/>
            <person name="Lee T."/>
            <person name="Vaughan M.M."/>
            <person name="Alexander N.J."/>
            <person name="Busman M."/>
            <person name="Gutierrez S."/>
        </authorList>
    </citation>
    <scope>NUCLEOTIDE SEQUENCE [LARGE SCALE GENOMIC DNA]</scope>
    <source>
        <strain evidence="2 3">IBT 40837</strain>
    </source>
</reference>